<gene>
    <name evidence="1" type="ORF">EZS28_034283</name>
</gene>
<evidence type="ECO:0000313" key="1">
    <source>
        <dbReference type="EMBL" id="KAA6370190.1"/>
    </source>
</evidence>
<organism evidence="1 2">
    <name type="scientific">Streblomastix strix</name>
    <dbReference type="NCBI Taxonomy" id="222440"/>
    <lineage>
        <taxon>Eukaryota</taxon>
        <taxon>Metamonada</taxon>
        <taxon>Preaxostyla</taxon>
        <taxon>Oxymonadida</taxon>
        <taxon>Streblomastigidae</taxon>
        <taxon>Streblomastix</taxon>
    </lineage>
</organism>
<evidence type="ECO:0000313" key="2">
    <source>
        <dbReference type="Proteomes" id="UP000324800"/>
    </source>
</evidence>
<dbReference type="AlphaFoldDB" id="A0A5J4UJM2"/>
<dbReference type="EMBL" id="SNRW01015639">
    <property type="protein sequence ID" value="KAA6370190.1"/>
    <property type="molecule type" value="Genomic_DNA"/>
</dbReference>
<protein>
    <submittedName>
        <fullName evidence="1">Uncharacterized protein</fullName>
    </submittedName>
</protein>
<name>A0A5J4UJM2_9EUKA</name>
<reference evidence="1 2" key="1">
    <citation type="submission" date="2019-03" db="EMBL/GenBank/DDBJ databases">
        <title>Single cell metagenomics reveals metabolic interactions within the superorganism composed of flagellate Streblomastix strix and complex community of Bacteroidetes bacteria on its surface.</title>
        <authorList>
            <person name="Treitli S.C."/>
            <person name="Kolisko M."/>
            <person name="Husnik F."/>
            <person name="Keeling P."/>
            <person name="Hampl V."/>
        </authorList>
    </citation>
    <scope>NUCLEOTIDE SEQUENCE [LARGE SCALE GENOMIC DNA]</scope>
    <source>
        <strain evidence="1">ST1C</strain>
    </source>
</reference>
<comment type="caution">
    <text evidence="1">The sequence shown here is derived from an EMBL/GenBank/DDBJ whole genome shotgun (WGS) entry which is preliminary data.</text>
</comment>
<dbReference type="InterPro" id="IPR016024">
    <property type="entry name" value="ARM-type_fold"/>
</dbReference>
<accession>A0A5J4UJM2</accession>
<dbReference type="Proteomes" id="UP000324800">
    <property type="component" value="Unassembled WGS sequence"/>
</dbReference>
<sequence>MQAFGQERQIALDNILDEIGTAKIECYRAEQFSGLLDGLIPIIKDATNIEAERVDCIIELLSTKQFVMVNEETNNFITIFKAKDLGNMMKAAFMNNSTPASVKESLAQSISSLGIIADVNDEYFKPILDLLFDRLKSLEEQFVITPYKKDIDPKRNKYGLRTLQSILNALCVYAIGGIEFQKEIANRGGIEIGYQYIQNKSAKTRVIAAYNQ</sequence>
<dbReference type="SUPFAM" id="SSF48371">
    <property type="entry name" value="ARM repeat"/>
    <property type="match status" value="1"/>
</dbReference>
<proteinExistence type="predicted"/>